<dbReference type="GO" id="GO:0051156">
    <property type="term" value="P:glucose 6-phosphate metabolic process"/>
    <property type="evidence" value="ECO:0007669"/>
    <property type="project" value="TreeGrafter"/>
</dbReference>
<dbReference type="Gene3D" id="3.40.50.10490">
    <property type="entry name" value="Glucose-6-phosphate isomerase like protein, domain 1"/>
    <property type="match status" value="2"/>
</dbReference>
<comment type="function">
    <text evidence="7">Catalyzes the reversible isomerization of glucose-6-phosphate to fructose-6-phosphate.</text>
</comment>
<evidence type="ECO:0000256" key="3">
    <source>
        <dbReference type="ARBA" id="ARBA00022432"/>
    </source>
</evidence>
<dbReference type="GO" id="GO:0005829">
    <property type="term" value="C:cytosol"/>
    <property type="evidence" value="ECO:0007669"/>
    <property type="project" value="TreeGrafter"/>
</dbReference>
<dbReference type="UniPathway" id="UPA00138"/>
<evidence type="ECO:0000313" key="9">
    <source>
        <dbReference type="EMBL" id="RZU98964.1"/>
    </source>
</evidence>
<dbReference type="RefSeq" id="WP_130503233.1">
    <property type="nucleotide sequence ID" value="NZ_SHLI01000001.1"/>
</dbReference>
<dbReference type="PROSITE" id="PS00765">
    <property type="entry name" value="P_GLUCOSE_ISOMERASE_1"/>
    <property type="match status" value="1"/>
</dbReference>
<comment type="pathway">
    <text evidence="7">Carbohydrate biosynthesis; gluconeogenesis.</text>
</comment>
<keyword evidence="4 7" id="KW-0324">Glycolysis</keyword>
<keyword evidence="10" id="KW-1185">Reference proteome</keyword>
<dbReference type="OrthoDB" id="140919at2"/>
<dbReference type="GO" id="GO:0004347">
    <property type="term" value="F:glucose-6-phosphate isomerase activity"/>
    <property type="evidence" value="ECO:0007669"/>
    <property type="project" value="UniProtKB-UniRule"/>
</dbReference>
<gene>
    <name evidence="7" type="primary">pgi</name>
    <name evidence="9" type="ORF">EV698_1239</name>
</gene>
<name>A0A4Q8D0Z7_9GAMM</name>
<keyword evidence="7" id="KW-0963">Cytoplasm</keyword>
<dbReference type="GO" id="GO:0097367">
    <property type="term" value="F:carbohydrate derivative binding"/>
    <property type="evidence" value="ECO:0007669"/>
    <property type="project" value="InterPro"/>
</dbReference>
<keyword evidence="3 7" id="KW-0312">Gluconeogenesis</keyword>
<dbReference type="InterPro" id="IPR035482">
    <property type="entry name" value="SIS_PGI_2"/>
</dbReference>
<feature type="active site" evidence="7">
    <location>
        <position position="382"/>
    </location>
</feature>
<accession>A0A4Q8D0Z7</accession>
<dbReference type="InterPro" id="IPR023096">
    <property type="entry name" value="G6P_Isomerase_C"/>
</dbReference>
<dbReference type="PRINTS" id="PR00662">
    <property type="entry name" value="G6PISOMERASE"/>
</dbReference>
<dbReference type="GO" id="GO:0006094">
    <property type="term" value="P:gluconeogenesis"/>
    <property type="evidence" value="ECO:0007669"/>
    <property type="project" value="UniProtKB-UniRule"/>
</dbReference>
<reference evidence="9 10" key="1">
    <citation type="submission" date="2019-02" db="EMBL/GenBank/DDBJ databases">
        <title>Genomic Encyclopedia of Type Strains, Phase IV (KMG-IV): sequencing the most valuable type-strain genomes for metagenomic binning, comparative biology and taxonomic classification.</title>
        <authorList>
            <person name="Goeker M."/>
        </authorList>
    </citation>
    <scope>NUCLEOTIDE SEQUENCE [LARGE SCALE GENOMIC DNA]</scope>
    <source>
        <strain evidence="9 10">DSM 21056</strain>
    </source>
</reference>
<evidence type="ECO:0000256" key="8">
    <source>
        <dbReference type="RuleBase" id="RU000612"/>
    </source>
</evidence>
<sequence length="528" mass="56680">MTPLNATPEWQSLSADRTAIEHQSIAGLFDQDPDRFADFSITLDGLLLDYSKQPMSRDVRERLLALARARDVEGQRDAMLTGGRINRSEDRAVLHTALRVPAGVPGWADASITEDVATTRSRMAGLARAIRDGQRTGATGKPIEHVINIGIGGSDLGPRLVLEALAPVADGPDVHFVANVDGVELQQAMAACDPERTLVLVVSKSFGTVETMTNAYEAMAWLRRGVPADEVLARQVLAITANLDRVQALGLDPELALPMRDWVGGRYSLWSAVGFSIMLGIGPAAFEALLEGAHGMDRHFAEAPLEANMPVMLGLVSVLNATLLERRSQAVVPYTERLGRLPAYLQQLLMESNGKSVDTDGKAVDLPTAAAVWGQTGTPGQHAFFQALHQGTDVVPVDFVGVARPVADEKGDPLELTANLFAQGQALMEGRADEGLSTMQRCPGNRPSNTLLLRRLDARSLGALIALYEHRAFVEAAIWGINAFDQFGVELGKGLADDLKPIIAGGLEPTGLDSSTAGLIARYHDWRG</sequence>
<dbReference type="EMBL" id="SHLI01000001">
    <property type="protein sequence ID" value="RZU98964.1"/>
    <property type="molecule type" value="Genomic_DNA"/>
</dbReference>
<dbReference type="PROSITE" id="PS00174">
    <property type="entry name" value="P_GLUCOSE_ISOMERASE_2"/>
    <property type="match status" value="1"/>
</dbReference>
<dbReference type="GO" id="GO:0006096">
    <property type="term" value="P:glycolytic process"/>
    <property type="evidence" value="ECO:0007669"/>
    <property type="project" value="UniProtKB-UniRule"/>
</dbReference>
<dbReference type="InterPro" id="IPR035476">
    <property type="entry name" value="SIS_PGI_1"/>
</dbReference>
<protein>
    <recommendedName>
        <fullName evidence="7">Glucose-6-phosphate isomerase</fullName>
        <shortName evidence="7">GPI</shortName>
        <ecNumber evidence="7">5.3.1.9</ecNumber>
    </recommendedName>
    <alternativeName>
        <fullName evidence="7">Phosphoglucose isomerase</fullName>
        <shortName evidence="7">PGI</shortName>
    </alternativeName>
    <alternativeName>
        <fullName evidence="7">Phosphohexose isomerase</fullName>
        <shortName evidence="7">PHI</shortName>
    </alternativeName>
</protein>
<comment type="similarity">
    <text evidence="2 7 8">Belongs to the GPI family.</text>
</comment>
<dbReference type="PANTHER" id="PTHR11469">
    <property type="entry name" value="GLUCOSE-6-PHOSPHATE ISOMERASE"/>
    <property type="match status" value="1"/>
</dbReference>
<dbReference type="UniPathway" id="UPA00109">
    <property type="reaction ID" value="UER00181"/>
</dbReference>
<evidence type="ECO:0000256" key="7">
    <source>
        <dbReference type="HAMAP-Rule" id="MF_00473"/>
    </source>
</evidence>
<dbReference type="AlphaFoldDB" id="A0A4Q8D0Z7"/>
<comment type="pathway">
    <text evidence="1 7 8">Carbohydrate degradation; glycolysis; D-glyceraldehyde 3-phosphate and glycerone phosphate from D-glucose: step 2/4.</text>
</comment>
<dbReference type="HAMAP" id="MF_00473">
    <property type="entry name" value="G6P_isomerase"/>
    <property type="match status" value="1"/>
</dbReference>
<comment type="caution">
    <text evidence="9">The sequence shown here is derived from an EMBL/GenBank/DDBJ whole genome shotgun (WGS) entry which is preliminary data.</text>
</comment>
<feature type="active site" evidence="7">
    <location>
        <position position="493"/>
    </location>
</feature>
<organism evidence="9 10">
    <name type="scientific">Spiribacter vilamensis</name>
    <dbReference type="NCBI Taxonomy" id="531306"/>
    <lineage>
        <taxon>Bacteria</taxon>
        <taxon>Pseudomonadati</taxon>
        <taxon>Pseudomonadota</taxon>
        <taxon>Gammaproteobacteria</taxon>
        <taxon>Chromatiales</taxon>
        <taxon>Ectothiorhodospiraceae</taxon>
        <taxon>Spiribacter</taxon>
    </lineage>
</organism>
<dbReference type="SUPFAM" id="SSF53697">
    <property type="entry name" value="SIS domain"/>
    <property type="match status" value="1"/>
</dbReference>
<evidence type="ECO:0000313" key="10">
    <source>
        <dbReference type="Proteomes" id="UP000292298"/>
    </source>
</evidence>
<dbReference type="EC" id="5.3.1.9" evidence="7"/>
<evidence type="ECO:0000256" key="6">
    <source>
        <dbReference type="ARBA" id="ARBA00029321"/>
    </source>
</evidence>
<dbReference type="Proteomes" id="UP000292298">
    <property type="component" value="Unassembled WGS sequence"/>
</dbReference>
<dbReference type="Pfam" id="PF00342">
    <property type="entry name" value="PGI"/>
    <property type="match status" value="1"/>
</dbReference>
<dbReference type="InterPro" id="IPR046348">
    <property type="entry name" value="SIS_dom_sf"/>
</dbReference>
<proteinExistence type="inferred from homology"/>
<dbReference type="NCBIfam" id="NF001211">
    <property type="entry name" value="PRK00179.1"/>
    <property type="match status" value="1"/>
</dbReference>
<evidence type="ECO:0000256" key="5">
    <source>
        <dbReference type="ARBA" id="ARBA00023235"/>
    </source>
</evidence>
<dbReference type="GO" id="GO:0048029">
    <property type="term" value="F:monosaccharide binding"/>
    <property type="evidence" value="ECO:0007669"/>
    <property type="project" value="TreeGrafter"/>
</dbReference>
<dbReference type="Gene3D" id="1.10.1390.10">
    <property type="match status" value="1"/>
</dbReference>
<dbReference type="CDD" id="cd05015">
    <property type="entry name" value="SIS_PGI_1"/>
    <property type="match status" value="1"/>
</dbReference>
<keyword evidence="5 7" id="KW-0413">Isomerase</keyword>
<evidence type="ECO:0000256" key="1">
    <source>
        <dbReference type="ARBA" id="ARBA00004926"/>
    </source>
</evidence>
<dbReference type="InterPro" id="IPR018189">
    <property type="entry name" value="Phosphoglucose_isomerase_CS"/>
</dbReference>
<dbReference type="InterPro" id="IPR001672">
    <property type="entry name" value="G6P_Isomerase"/>
</dbReference>
<dbReference type="CDD" id="cd05016">
    <property type="entry name" value="SIS_PGI_2"/>
    <property type="match status" value="1"/>
</dbReference>
<dbReference type="PROSITE" id="PS51463">
    <property type="entry name" value="P_GLUCOSE_ISOMERASE_3"/>
    <property type="match status" value="1"/>
</dbReference>
<comment type="subcellular location">
    <subcellularLocation>
        <location evidence="7">Cytoplasm</location>
    </subcellularLocation>
</comment>
<dbReference type="PANTHER" id="PTHR11469:SF1">
    <property type="entry name" value="GLUCOSE-6-PHOSPHATE ISOMERASE"/>
    <property type="match status" value="1"/>
</dbReference>
<feature type="active site" description="Proton donor" evidence="7">
    <location>
        <position position="351"/>
    </location>
</feature>
<evidence type="ECO:0000256" key="2">
    <source>
        <dbReference type="ARBA" id="ARBA00006604"/>
    </source>
</evidence>
<evidence type="ECO:0000256" key="4">
    <source>
        <dbReference type="ARBA" id="ARBA00023152"/>
    </source>
</evidence>
<comment type="catalytic activity">
    <reaction evidence="6 7 8">
        <text>alpha-D-glucose 6-phosphate = beta-D-fructose 6-phosphate</text>
        <dbReference type="Rhea" id="RHEA:11816"/>
        <dbReference type="ChEBI" id="CHEBI:57634"/>
        <dbReference type="ChEBI" id="CHEBI:58225"/>
        <dbReference type="EC" id="5.3.1.9"/>
    </reaction>
</comment>